<dbReference type="AlphaFoldDB" id="A0A1N7CHF6"/>
<reference evidence="2" key="1">
    <citation type="submission" date="2017-01" db="EMBL/GenBank/DDBJ databases">
        <authorList>
            <person name="Varghese N."/>
            <person name="Submissions S."/>
        </authorList>
    </citation>
    <scope>NUCLEOTIDE SEQUENCE [LARGE SCALE GENOMIC DNA]</scope>
    <source>
        <strain evidence="2">CGMCC 1.7737</strain>
    </source>
</reference>
<protein>
    <submittedName>
        <fullName evidence="1">Uncharacterized protein</fullName>
    </submittedName>
</protein>
<dbReference type="Proteomes" id="UP000186914">
    <property type="component" value="Unassembled WGS sequence"/>
</dbReference>
<name>A0A1N7CHF6_9EURY</name>
<organism evidence="1 2">
    <name type="scientific">Haladaptatus litoreus</name>
    <dbReference type="NCBI Taxonomy" id="553468"/>
    <lineage>
        <taxon>Archaea</taxon>
        <taxon>Methanobacteriati</taxon>
        <taxon>Methanobacteriota</taxon>
        <taxon>Stenosarchaea group</taxon>
        <taxon>Halobacteria</taxon>
        <taxon>Halobacteriales</taxon>
        <taxon>Haladaptataceae</taxon>
        <taxon>Haladaptatus</taxon>
    </lineage>
</organism>
<evidence type="ECO:0000313" key="1">
    <source>
        <dbReference type="EMBL" id="SIR62907.1"/>
    </source>
</evidence>
<keyword evidence="2" id="KW-1185">Reference proteome</keyword>
<accession>A0A1N7CHF6</accession>
<sequence>MVFMLGSEKYADAFDGGNRRLESVDFEFHEVVTGIDFCFVLC</sequence>
<evidence type="ECO:0000313" key="2">
    <source>
        <dbReference type="Proteomes" id="UP000186914"/>
    </source>
</evidence>
<dbReference type="EMBL" id="FTNO01000003">
    <property type="protein sequence ID" value="SIR62907.1"/>
    <property type="molecule type" value="Genomic_DNA"/>
</dbReference>
<gene>
    <name evidence="1" type="ORF">SAMN05421858_2997</name>
</gene>
<proteinExistence type="predicted"/>